<dbReference type="Proteomes" id="UP000655225">
    <property type="component" value="Unassembled WGS sequence"/>
</dbReference>
<evidence type="ECO:0000313" key="3">
    <source>
        <dbReference type="Proteomes" id="UP000655225"/>
    </source>
</evidence>
<name>A0A835DSW3_TETSI</name>
<sequence>MIESNNVPKSTYSRYFHRLPHPSLAYAIALAFTRHMLSLLLASLIFAPACAA</sequence>
<keyword evidence="1" id="KW-0812">Transmembrane</keyword>
<evidence type="ECO:0000256" key="1">
    <source>
        <dbReference type="SAM" id="Phobius"/>
    </source>
</evidence>
<accession>A0A835DSW3</accession>
<evidence type="ECO:0000313" key="2">
    <source>
        <dbReference type="EMBL" id="KAF8414333.1"/>
    </source>
</evidence>
<dbReference type="AlphaFoldDB" id="A0A835DSW3"/>
<keyword evidence="1" id="KW-1133">Transmembrane helix</keyword>
<feature type="transmembrane region" description="Helical" evidence="1">
    <location>
        <begin position="24"/>
        <end position="47"/>
    </location>
</feature>
<keyword evidence="3" id="KW-1185">Reference proteome</keyword>
<dbReference type="EMBL" id="JABCRI010000001">
    <property type="protein sequence ID" value="KAF8414333.1"/>
    <property type="molecule type" value="Genomic_DNA"/>
</dbReference>
<keyword evidence="1" id="KW-0472">Membrane</keyword>
<gene>
    <name evidence="2" type="ORF">HHK36_002334</name>
</gene>
<proteinExistence type="predicted"/>
<organism evidence="2 3">
    <name type="scientific">Tetracentron sinense</name>
    <name type="common">Spur-leaf</name>
    <dbReference type="NCBI Taxonomy" id="13715"/>
    <lineage>
        <taxon>Eukaryota</taxon>
        <taxon>Viridiplantae</taxon>
        <taxon>Streptophyta</taxon>
        <taxon>Embryophyta</taxon>
        <taxon>Tracheophyta</taxon>
        <taxon>Spermatophyta</taxon>
        <taxon>Magnoliopsida</taxon>
        <taxon>Trochodendrales</taxon>
        <taxon>Trochodendraceae</taxon>
        <taxon>Tetracentron</taxon>
    </lineage>
</organism>
<protein>
    <submittedName>
        <fullName evidence="2">Uncharacterized protein</fullName>
    </submittedName>
</protein>
<reference evidence="2 3" key="1">
    <citation type="submission" date="2020-04" db="EMBL/GenBank/DDBJ databases">
        <title>Plant Genome Project.</title>
        <authorList>
            <person name="Zhang R.-G."/>
        </authorList>
    </citation>
    <scope>NUCLEOTIDE SEQUENCE [LARGE SCALE GENOMIC DNA]</scope>
    <source>
        <strain evidence="2">YNK0</strain>
        <tissue evidence="2">Leaf</tissue>
    </source>
</reference>
<comment type="caution">
    <text evidence="2">The sequence shown here is derived from an EMBL/GenBank/DDBJ whole genome shotgun (WGS) entry which is preliminary data.</text>
</comment>